<dbReference type="PANTHER" id="PTHR23049">
    <property type="entry name" value="MYOSIN REGULATORY LIGHT CHAIN 2"/>
    <property type="match status" value="1"/>
</dbReference>
<dbReference type="GO" id="GO:0005509">
    <property type="term" value="F:calcium ion binding"/>
    <property type="evidence" value="ECO:0007669"/>
    <property type="project" value="InterPro"/>
</dbReference>
<dbReference type="PROSITE" id="PS00018">
    <property type="entry name" value="EF_HAND_1"/>
    <property type="match status" value="1"/>
</dbReference>
<reference evidence="5 6" key="1">
    <citation type="submission" date="2024-05" db="EMBL/GenBank/DDBJ databases">
        <authorList>
            <person name="Wallberg A."/>
        </authorList>
    </citation>
    <scope>NUCLEOTIDE SEQUENCE [LARGE SCALE GENOMIC DNA]</scope>
</reference>
<proteinExistence type="predicted"/>
<gene>
    <name evidence="4" type="ORF">MNOR_LOCUS36705</name>
    <name evidence="5" type="ORF">MNOR_LOCUS36706</name>
</gene>
<dbReference type="PROSITE" id="PS50222">
    <property type="entry name" value="EF_HAND_2"/>
    <property type="match status" value="1"/>
</dbReference>
<protein>
    <recommendedName>
        <fullName evidence="3">EF-hand domain-containing protein</fullName>
    </recommendedName>
</protein>
<dbReference type="InterPro" id="IPR002048">
    <property type="entry name" value="EF_hand_dom"/>
</dbReference>
<evidence type="ECO:0000313" key="4">
    <source>
        <dbReference type="EMBL" id="CAL4192118.1"/>
    </source>
</evidence>
<sequence length="164" mass="18222">MAPQKKKKVAKKSGSNIFDNFTQKQVAEFKEGFRVMDKDKDGFLGKEDLKATFAELGRPGTDDDFQQMLSDSPNPITFTTLLNMFAQKSSGEVDEDEVVAAAFRSFESATPGKIDPDQFRSMLMAFGNKFTNEEVDEVFTIMEMDDAGLINSNHLVGLLVAKES</sequence>
<organism evidence="5 6">
    <name type="scientific">Meganyctiphanes norvegica</name>
    <name type="common">Northern krill</name>
    <name type="synonym">Thysanopoda norvegica</name>
    <dbReference type="NCBI Taxonomy" id="48144"/>
    <lineage>
        <taxon>Eukaryota</taxon>
        <taxon>Metazoa</taxon>
        <taxon>Ecdysozoa</taxon>
        <taxon>Arthropoda</taxon>
        <taxon>Crustacea</taxon>
        <taxon>Multicrustacea</taxon>
        <taxon>Malacostraca</taxon>
        <taxon>Eumalacostraca</taxon>
        <taxon>Eucarida</taxon>
        <taxon>Euphausiacea</taxon>
        <taxon>Euphausiidae</taxon>
        <taxon>Meganyctiphanes</taxon>
    </lineage>
</organism>
<dbReference type="Pfam" id="PF13833">
    <property type="entry name" value="EF-hand_8"/>
    <property type="match status" value="1"/>
</dbReference>
<keyword evidence="6" id="KW-1185">Reference proteome</keyword>
<dbReference type="FunFam" id="1.10.238.10:FF:000001">
    <property type="entry name" value="Calmodulin 1"/>
    <property type="match status" value="1"/>
</dbReference>
<dbReference type="InterPro" id="IPR011992">
    <property type="entry name" value="EF-hand-dom_pair"/>
</dbReference>
<dbReference type="SMART" id="SM00054">
    <property type="entry name" value="EFh"/>
    <property type="match status" value="3"/>
</dbReference>
<evidence type="ECO:0000313" key="6">
    <source>
        <dbReference type="Proteomes" id="UP001497623"/>
    </source>
</evidence>
<dbReference type="EMBL" id="CAXKWB010068554">
    <property type="protein sequence ID" value="CAL4192118.1"/>
    <property type="molecule type" value="Genomic_DNA"/>
</dbReference>
<dbReference type="SUPFAM" id="SSF47473">
    <property type="entry name" value="EF-hand"/>
    <property type="match status" value="1"/>
</dbReference>
<evidence type="ECO:0000259" key="3">
    <source>
        <dbReference type="PROSITE" id="PS50222"/>
    </source>
</evidence>
<evidence type="ECO:0000313" key="5">
    <source>
        <dbReference type="EMBL" id="CAL4192120.1"/>
    </source>
</evidence>
<dbReference type="InterPro" id="IPR050403">
    <property type="entry name" value="Myosin_RLC"/>
</dbReference>
<evidence type="ECO:0000256" key="2">
    <source>
        <dbReference type="ARBA" id="ARBA00022837"/>
    </source>
</evidence>
<dbReference type="InterPro" id="IPR018247">
    <property type="entry name" value="EF_Hand_1_Ca_BS"/>
</dbReference>
<dbReference type="EMBL" id="CAXKWB010068554">
    <property type="protein sequence ID" value="CAL4192120.1"/>
    <property type="molecule type" value="Genomic_DNA"/>
</dbReference>
<accession>A0AAV2SHT8</accession>
<evidence type="ECO:0000256" key="1">
    <source>
        <dbReference type="ARBA" id="ARBA00022737"/>
    </source>
</evidence>
<dbReference type="CDD" id="cd00051">
    <property type="entry name" value="EFh"/>
    <property type="match status" value="1"/>
</dbReference>
<dbReference type="Proteomes" id="UP001497623">
    <property type="component" value="Unassembled WGS sequence"/>
</dbReference>
<feature type="domain" description="EF-hand" evidence="3">
    <location>
        <begin position="24"/>
        <end position="59"/>
    </location>
</feature>
<comment type="caution">
    <text evidence="5">The sequence shown here is derived from an EMBL/GenBank/DDBJ whole genome shotgun (WGS) entry which is preliminary data.</text>
</comment>
<dbReference type="Pfam" id="PF13405">
    <property type="entry name" value="EF-hand_6"/>
    <property type="match status" value="1"/>
</dbReference>
<dbReference type="Gene3D" id="1.10.238.10">
    <property type="entry name" value="EF-hand"/>
    <property type="match status" value="2"/>
</dbReference>
<keyword evidence="2" id="KW-0106">Calcium</keyword>
<name>A0AAV2SHT8_MEGNR</name>
<keyword evidence="1" id="KW-0677">Repeat</keyword>
<dbReference type="AlphaFoldDB" id="A0AAV2SHT8"/>